<dbReference type="EMBL" id="MNUY01000020">
    <property type="protein sequence ID" value="OIO15028.1"/>
    <property type="molecule type" value="Genomic_DNA"/>
</dbReference>
<dbReference type="AlphaFoldDB" id="A0A1J4TS20"/>
<protein>
    <submittedName>
        <fullName evidence="1">Uncharacterized protein</fullName>
    </submittedName>
</protein>
<proteinExistence type="predicted"/>
<accession>A0A1J4TS20</accession>
<dbReference type="STRING" id="1805209.AUJ73_01440"/>
<reference evidence="1 2" key="1">
    <citation type="journal article" date="2016" name="Environ. Microbiol.">
        <title>Genomic resolution of a cold subsurface aquifer community provides metabolic insights for novel microbes adapted to high CO concentrations.</title>
        <authorList>
            <person name="Probst A.J."/>
            <person name="Castelle C.J."/>
            <person name="Singh A."/>
            <person name="Brown C.T."/>
            <person name="Anantharaman K."/>
            <person name="Sharon I."/>
            <person name="Hug L.A."/>
            <person name="Burstein D."/>
            <person name="Emerson J.B."/>
            <person name="Thomas B.C."/>
            <person name="Banfield J.F."/>
        </authorList>
    </citation>
    <scope>NUCLEOTIDE SEQUENCE [LARGE SCALE GENOMIC DNA]</scope>
    <source>
        <strain evidence="1">CG1_02_37_22</strain>
    </source>
</reference>
<comment type="caution">
    <text evidence="1">The sequence shown here is derived from an EMBL/GenBank/DDBJ whole genome shotgun (WGS) entry which is preliminary data.</text>
</comment>
<name>A0A1J4TS20_9BACT</name>
<evidence type="ECO:0000313" key="1">
    <source>
        <dbReference type="EMBL" id="OIO15028.1"/>
    </source>
</evidence>
<organism evidence="1 2">
    <name type="scientific">Candidatus Gottesmanbacteria bacterium CG1_02_37_22</name>
    <dbReference type="NCBI Taxonomy" id="1805209"/>
    <lineage>
        <taxon>Bacteria</taxon>
        <taxon>Candidatus Gottesmaniibacteriota</taxon>
    </lineage>
</organism>
<sequence length="70" mass="8225">MILIRIASILKQCNPSTNLRTRPLQKWMSTIKLKSGDILLTGDRYKTTLQEISIRLDRGLLLDRVTFRYF</sequence>
<evidence type="ECO:0000313" key="2">
    <source>
        <dbReference type="Proteomes" id="UP000183120"/>
    </source>
</evidence>
<dbReference type="Proteomes" id="UP000183120">
    <property type="component" value="Unassembled WGS sequence"/>
</dbReference>
<gene>
    <name evidence="1" type="ORF">AUJ73_01440</name>
</gene>